<feature type="transmembrane region" description="Helical" evidence="7">
    <location>
        <begin position="6"/>
        <end position="33"/>
    </location>
</feature>
<keyword evidence="5 7" id="KW-1133">Transmembrane helix</keyword>
<keyword evidence="3" id="KW-0813">Transport</keyword>
<evidence type="ECO:0000256" key="1">
    <source>
        <dbReference type="ARBA" id="ARBA00004141"/>
    </source>
</evidence>
<dbReference type="GO" id="GO:0015293">
    <property type="term" value="F:symporter activity"/>
    <property type="evidence" value="ECO:0007669"/>
    <property type="project" value="InterPro"/>
</dbReference>
<organism evidence="8 9">
    <name type="scientific">Helicobacter cholecystus</name>
    <dbReference type="NCBI Taxonomy" id="45498"/>
    <lineage>
        <taxon>Bacteria</taxon>
        <taxon>Pseudomonadati</taxon>
        <taxon>Campylobacterota</taxon>
        <taxon>Epsilonproteobacteria</taxon>
        <taxon>Campylobacterales</taxon>
        <taxon>Helicobacteraceae</taxon>
        <taxon>Helicobacter</taxon>
    </lineage>
</organism>
<dbReference type="PANTHER" id="PTHR42865:SF5">
    <property type="entry name" value="L-CYSTINE TRANSPORTER TCYP"/>
    <property type="match status" value="1"/>
</dbReference>
<sequence length="463" mass="50476">MGMEVFLQNFFLISSWKTPLVLGLLFGVFGVLYSLREKLSFSQRMFLGLLLGVIFGFLMQVCAGFPQGNVDSFKENINLRWLYESYVWFEFFATIFVSFLKLLVVPIVFVGILYVILSLKTDVRFSSMFMRSSFWLLFTTAIACIFAVSLGVYFDLGSGMGMSEGERSIREIKSLNQIFLGLIPSNIIESMGNNRVIGVVIFALVFALSAKSVGEKYPIYQSFVKFIEFLHAVVYKFALGIITFMPYAVVVMMASIFLKFGFNVLKPALLFIALIYVCALCMFIVYLIILALHGLNPWKFCKKAIPALLMAFTSRSSIATLPVTISTLRNKLGVSEASAPFIATLGTSIGANGCAGYFGGLVGVFALHAIGMPVGVIEGIMIVILSVFASIGVAGIPGTATMAASIVLTGLGMGEYFGILAIILGIDPIMDMARTMSNVSGAMIASIATDKEMGSLNIEEYNS</sequence>
<evidence type="ECO:0000256" key="2">
    <source>
        <dbReference type="ARBA" id="ARBA00006148"/>
    </source>
</evidence>
<gene>
    <name evidence="8" type="ORF">CQA62_04285</name>
</gene>
<dbReference type="OrthoDB" id="9766690at2"/>
<dbReference type="InterPro" id="IPR036458">
    <property type="entry name" value="Na:dicarbo_symporter_sf"/>
</dbReference>
<dbReference type="PANTHER" id="PTHR42865">
    <property type="entry name" value="PROTON/GLUTAMATE-ASPARTATE SYMPORTER"/>
    <property type="match status" value="1"/>
</dbReference>
<comment type="similarity">
    <text evidence="2">Belongs to the dicarboxylate/amino acid:cation symporter (DAACS) (TC 2.A.23) family.</text>
</comment>
<name>A0A3D8IUU6_9HELI</name>
<comment type="subcellular location">
    <subcellularLocation>
        <location evidence="1">Membrane</location>
        <topology evidence="1">Multi-pass membrane protein</topology>
    </subcellularLocation>
</comment>
<feature type="transmembrane region" description="Helical" evidence="7">
    <location>
        <begin position="345"/>
        <end position="367"/>
    </location>
</feature>
<accession>A0A3D8IUU6</accession>
<evidence type="ECO:0000256" key="3">
    <source>
        <dbReference type="ARBA" id="ARBA00022448"/>
    </source>
</evidence>
<feature type="transmembrane region" description="Helical" evidence="7">
    <location>
        <begin position="402"/>
        <end position="426"/>
    </location>
</feature>
<feature type="transmembrane region" description="Helical" evidence="7">
    <location>
        <begin position="304"/>
        <end position="325"/>
    </location>
</feature>
<evidence type="ECO:0000313" key="8">
    <source>
        <dbReference type="EMBL" id="RDU69059.1"/>
    </source>
</evidence>
<dbReference type="Gene3D" id="1.10.3860.10">
    <property type="entry name" value="Sodium:dicarboxylate symporter"/>
    <property type="match status" value="1"/>
</dbReference>
<feature type="transmembrane region" description="Helical" evidence="7">
    <location>
        <begin position="134"/>
        <end position="154"/>
    </location>
</feature>
<feature type="transmembrane region" description="Helical" evidence="7">
    <location>
        <begin position="45"/>
        <end position="66"/>
    </location>
</feature>
<dbReference type="GO" id="GO:0005886">
    <property type="term" value="C:plasma membrane"/>
    <property type="evidence" value="ECO:0007669"/>
    <property type="project" value="TreeGrafter"/>
</dbReference>
<dbReference type="Pfam" id="PF00375">
    <property type="entry name" value="SDF"/>
    <property type="match status" value="1"/>
</dbReference>
<dbReference type="Proteomes" id="UP000257067">
    <property type="component" value="Unassembled WGS sequence"/>
</dbReference>
<feature type="transmembrane region" description="Helical" evidence="7">
    <location>
        <begin position="374"/>
        <end position="396"/>
    </location>
</feature>
<evidence type="ECO:0000256" key="5">
    <source>
        <dbReference type="ARBA" id="ARBA00022989"/>
    </source>
</evidence>
<feature type="transmembrane region" description="Helical" evidence="7">
    <location>
        <begin position="196"/>
        <end position="213"/>
    </location>
</feature>
<evidence type="ECO:0000313" key="9">
    <source>
        <dbReference type="Proteomes" id="UP000257067"/>
    </source>
</evidence>
<dbReference type="AlphaFoldDB" id="A0A3D8IUU6"/>
<keyword evidence="4 7" id="KW-0812">Transmembrane</keyword>
<dbReference type="InterPro" id="IPR001991">
    <property type="entry name" value="Na-dicarboxylate_symporter"/>
</dbReference>
<feature type="transmembrane region" description="Helical" evidence="7">
    <location>
        <begin position="86"/>
        <end position="114"/>
    </location>
</feature>
<proteinExistence type="inferred from homology"/>
<protein>
    <submittedName>
        <fullName evidence="8">Sodium:dicarboxylate symporter</fullName>
    </submittedName>
</protein>
<keyword evidence="6 7" id="KW-0472">Membrane</keyword>
<keyword evidence="9" id="KW-1185">Reference proteome</keyword>
<dbReference type="EMBL" id="NXLU01000004">
    <property type="protein sequence ID" value="RDU69059.1"/>
    <property type="molecule type" value="Genomic_DNA"/>
</dbReference>
<feature type="transmembrane region" description="Helical" evidence="7">
    <location>
        <begin position="269"/>
        <end position="292"/>
    </location>
</feature>
<comment type="caution">
    <text evidence="8">The sequence shown here is derived from an EMBL/GenBank/DDBJ whole genome shotgun (WGS) entry which is preliminary data.</text>
</comment>
<evidence type="ECO:0000256" key="4">
    <source>
        <dbReference type="ARBA" id="ARBA00022692"/>
    </source>
</evidence>
<reference evidence="8 9" key="1">
    <citation type="submission" date="2018-04" db="EMBL/GenBank/DDBJ databases">
        <title>Novel Campyloabacter and Helicobacter Species and Strains.</title>
        <authorList>
            <person name="Mannion A.J."/>
            <person name="Shen Z."/>
            <person name="Fox J.G."/>
        </authorList>
    </citation>
    <scope>NUCLEOTIDE SEQUENCE [LARGE SCALE GENOMIC DNA]</scope>
    <source>
        <strain evidence="8 9">ATCC 700242</strain>
    </source>
</reference>
<feature type="transmembrane region" description="Helical" evidence="7">
    <location>
        <begin position="233"/>
        <end position="257"/>
    </location>
</feature>
<dbReference type="PRINTS" id="PR00173">
    <property type="entry name" value="EDTRNSPORT"/>
</dbReference>
<dbReference type="SUPFAM" id="SSF118215">
    <property type="entry name" value="Proton glutamate symport protein"/>
    <property type="match status" value="1"/>
</dbReference>
<evidence type="ECO:0000256" key="6">
    <source>
        <dbReference type="ARBA" id="ARBA00023136"/>
    </source>
</evidence>
<evidence type="ECO:0000256" key="7">
    <source>
        <dbReference type="SAM" id="Phobius"/>
    </source>
</evidence>
<dbReference type="GO" id="GO:0015184">
    <property type="term" value="F:L-cystine transmembrane transporter activity"/>
    <property type="evidence" value="ECO:0007669"/>
    <property type="project" value="TreeGrafter"/>
</dbReference>